<keyword evidence="2" id="KW-1185">Reference proteome</keyword>
<gene>
    <name evidence="1" type="ORF">DMB68_06915</name>
</gene>
<name>A0A2V4C8A8_9FLAO</name>
<organism evidence="1 2">
    <name type="scientific">Flavobacterium hydrophilum</name>
    <dbReference type="NCBI Taxonomy" id="2211445"/>
    <lineage>
        <taxon>Bacteria</taxon>
        <taxon>Pseudomonadati</taxon>
        <taxon>Bacteroidota</taxon>
        <taxon>Flavobacteriia</taxon>
        <taxon>Flavobacteriales</taxon>
        <taxon>Flavobacteriaceae</taxon>
        <taxon>Flavobacterium</taxon>
    </lineage>
</organism>
<evidence type="ECO:0000313" key="2">
    <source>
        <dbReference type="Proteomes" id="UP000247681"/>
    </source>
</evidence>
<accession>A0A2V4C8A8</accession>
<proteinExistence type="predicted"/>
<protein>
    <submittedName>
        <fullName evidence="1">Uncharacterized protein</fullName>
    </submittedName>
</protein>
<dbReference type="AlphaFoldDB" id="A0A2V4C8A8"/>
<comment type="caution">
    <text evidence="1">The sequence shown here is derived from an EMBL/GenBank/DDBJ whole genome shotgun (WGS) entry which is preliminary data.</text>
</comment>
<reference evidence="1 2" key="1">
    <citation type="submission" date="2018-05" db="EMBL/GenBank/DDBJ databases">
        <title>Flavobacterium sp. strain IMCC34758, incomplete genome.</title>
        <authorList>
            <person name="Joung Y."/>
        </authorList>
    </citation>
    <scope>NUCLEOTIDE SEQUENCE [LARGE SCALE GENOMIC DNA]</scope>
    <source>
        <strain evidence="1 2">IMCC34758</strain>
    </source>
</reference>
<dbReference type="Proteomes" id="UP000247681">
    <property type="component" value="Unassembled WGS sequence"/>
</dbReference>
<dbReference type="EMBL" id="QJHL01000001">
    <property type="protein sequence ID" value="PXY46872.1"/>
    <property type="molecule type" value="Genomic_DNA"/>
</dbReference>
<evidence type="ECO:0000313" key="1">
    <source>
        <dbReference type="EMBL" id="PXY46872.1"/>
    </source>
</evidence>
<sequence>MYVFHWFYKFGLDVLLGIEGNVSSKNKSLTSFIKTALACVTKLEAVLHLQGRVLSCTFQPKFIVAKKVVAM</sequence>